<protein>
    <submittedName>
        <fullName evidence="1">Uncharacterized protein</fullName>
    </submittedName>
</protein>
<dbReference type="RefSeq" id="WP_015279757.1">
    <property type="nucleotide sequence ID" value="NC_019940.1"/>
</dbReference>
<reference evidence="1 2" key="1">
    <citation type="submission" date="2011-09" db="EMBL/GenBank/DDBJ databases">
        <title>Complete sequence of chromosome of Thioflavicoccus mobilis 8321.</title>
        <authorList>
            <consortium name="US DOE Joint Genome Institute"/>
            <person name="Lucas S."/>
            <person name="Han J."/>
            <person name="Lapidus A."/>
            <person name="Cheng J.-F."/>
            <person name="Goodwin L."/>
            <person name="Pitluck S."/>
            <person name="Peters L."/>
            <person name="Ovchinnikova G."/>
            <person name="Lu M."/>
            <person name="Detter J.C."/>
            <person name="Han C."/>
            <person name="Tapia R."/>
            <person name="Land M."/>
            <person name="Hauser L."/>
            <person name="Kyrpides N."/>
            <person name="Ivanova N."/>
            <person name="Pagani I."/>
            <person name="Vogl K."/>
            <person name="Liu Z."/>
            <person name="Imhoff J."/>
            <person name="Thiel V."/>
            <person name="Frigaard N.-U."/>
            <person name="Bryant D."/>
            <person name="Woyke T."/>
        </authorList>
    </citation>
    <scope>NUCLEOTIDE SEQUENCE [LARGE SCALE GENOMIC DNA]</scope>
    <source>
        <strain evidence="1 2">8321</strain>
    </source>
</reference>
<evidence type="ECO:0000313" key="1">
    <source>
        <dbReference type="EMBL" id="AGA89610.1"/>
    </source>
</evidence>
<organism evidence="1 2">
    <name type="scientific">Thioflavicoccus mobilis 8321</name>
    <dbReference type="NCBI Taxonomy" id="765912"/>
    <lineage>
        <taxon>Bacteria</taxon>
        <taxon>Pseudomonadati</taxon>
        <taxon>Pseudomonadota</taxon>
        <taxon>Gammaproteobacteria</taxon>
        <taxon>Chromatiales</taxon>
        <taxon>Chromatiaceae</taxon>
        <taxon>Thioflavicoccus</taxon>
    </lineage>
</organism>
<dbReference type="KEGG" id="tmb:Thimo_0771"/>
<accession>L0GW56</accession>
<dbReference type="Proteomes" id="UP000010816">
    <property type="component" value="Chromosome"/>
</dbReference>
<sequence>MVSDIADKLRLKEMAEEDVYFAQHDLELIEALHQRRLARLANCVAPEDKERAKSFEDRYRALQETHEGARHETKGRELLHGLQALLNEIKRACRHGD</sequence>
<dbReference type="OrthoDB" id="5906597at2"/>
<dbReference type="HOGENOM" id="CLU_2345775_0_0_6"/>
<name>L0GW56_9GAMM</name>
<keyword evidence="2" id="KW-1185">Reference proteome</keyword>
<dbReference type="AlphaFoldDB" id="L0GW56"/>
<gene>
    <name evidence="1" type="ORF">Thimo_0771</name>
</gene>
<evidence type="ECO:0000313" key="2">
    <source>
        <dbReference type="Proteomes" id="UP000010816"/>
    </source>
</evidence>
<proteinExistence type="predicted"/>
<dbReference type="EMBL" id="CP003051">
    <property type="protein sequence ID" value="AGA89610.1"/>
    <property type="molecule type" value="Genomic_DNA"/>
</dbReference>